<evidence type="ECO:0000256" key="6">
    <source>
        <dbReference type="PIRSR" id="PIRSR004692-3"/>
    </source>
</evidence>
<dbReference type="InterPro" id="IPR046342">
    <property type="entry name" value="CBS_dom_sf"/>
</dbReference>
<dbReference type="AlphaFoldDB" id="E7A8U6"/>
<dbReference type="PANTHER" id="PTHR42745">
    <property type="match status" value="1"/>
</dbReference>
<feature type="binding site" evidence="5">
    <location>
        <position position="76"/>
    </location>
    <ligand>
        <name>Zn(2+)</name>
        <dbReference type="ChEBI" id="CHEBI:29105"/>
    </ligand>
</feature>
<protein>
    <submittedName>
        <fullName evidence="10">Arabinose 5-phosphate isomerase</fullName>
    </submittedName>
</protein>
<evidence type="ECO:0000256" key="4">
    <source>
        <dbReference type="PIRNR" id="PIRNR004692"/>
    </source>
</evidence>
<organism evidence="10 11">
    <name type="scientific">Helicobacter felis (strain ATCC 49179 / CCUG 28539 / NCTC 12436 / CS1)</name>
    <dbReference type="NCBI Taxonomy" id="936155"/>
    <lineage>
        <taxon>Bacteria</taxon>
        <taxon>Pseudomonadati</taxon>
        <taxon>Campylobacterota</taxon>
        <taxon>Epsilonproteobacteria</taxon>
        <taxon>Campylobacterales</taxon>
        <taxon>Helicobacteraceae</taxon>
        <taxon>Helicobacter</taxon>
    </lineage>
</organism>
<dbReference type="CDD" id="cd05014">
    <property type="entry name" value="SIS_Kpsf"/>
    <property type="match status" value="1"/>
</dbReference>
<evidence type="ECO:0000256" key="7">
    <source>
        <dbReference type="PROSITE-ProRule" id="PRU00703"/>
    </source>
</evidence>
<dbReference type="GO" id="GO:0016853">
    <property type="term" value="F:isomerase activity"/>
    <property type="evidence" value="ECO:0007669"/>
    <property type="project" value="UniProtKB-KW"/>
</dbReference>
<dbReference type="InterPro" id="IPR035474">
    <property type="entry name" value="SIS_Kpsf"/>
</dbReference>
<evidence type="ECO:0000313" key="11">
    <source>
        <dbReference type="Proteomes" id="UP000007934"/>
    </source>
</evidence>
<name>E7A8U6_HELFC</name>
<evidence type="ECO:0000256" key="5">
    <source>
        <dbReference type="PIRSR" id="PIRSR004692-2"/>
    </source>
</evidence>
<dbReference type="InterPro" id="IPR046348">
    <property type="entry name" value="SIS_dom_sf"/>
</dbReference>
<dbReference type="GO" id="GO:0097367">
    <property type="term" value="F:carbohydrate derivative binding"/>
    <property type="evidence" value="ECO:0007669"/>
    <property type="project" value="InterPro"/>
</dbReference>
<dbReference type="CDD" id="cd04604">
    <property type="entry name" value="CBS_pair_SIS_assoc"/>
    <property type="match status" value="1"/>
</dbReference>
<keyword evidence="2" id="KW-0677">Repeat</keyword>
<evidence type="ECO:0000313" key="10">
    <source>
        <dbReference type="EMBL" id="CBY83227.1"/>
    </source>
</evidence>
<feature type="domain" description="SIS" evidence="9">
    <location>
        <begin position="36"/>
        <end position="176"/>
    </location>
</feature>
<keyword evidence="3 7" id="KW-0129">CBS domain</keyword>
<dbReference type="Proteomes" id="UP000007934">
    <property type="component" value="Chromosome"/>
</dbReference>
<evidence type="ECO:0000256" key="3">
    <source>
        <dbReference type="ARBA" id="ARBA00023122"/>
    </source>
</evidence>
<keyword evidence="5" id="KW-0862">Zinc</keyword>
<dbReference type="Gene3D" id="3.10.580.10">
    <property type="entry name" value="CBS-domain"/>
    <property type="match status" value="1"/>
</dbReference>
<dbReference type="InterPro" id="IPR050986">
    <property type="entry name" value="GutQ/KpsF_isomerases"/>
</dbReference>
<dbReference type="GO" id="GO:1901135">
    <property type="term" value="P:carbohydrate derivative metabolic process"/>
    <property type="evidence" value="ECO:0007669"/>
    <property type="project" value="InterPro"/>
</dbReference>
<comment type="similarity">
    <text evidence="1 4">Belongs to the SIS family. GutQ/KpsF subfamily.</text>
</comment>
<dbReference type="SMART" id="SM00116">
    <property type="entry name" value="CBS"/>
    <property type="match status" value="2"/>
</dbReference>
<dbReference type="EMBL" id="FQ670179">
    <property type="protein sequence ID" value="CBY83227.1"/>
    <property type="molecule type" value="Genomic_DNA"/>
</dbReference>
<feature type="site" description="Catalytically relevant" evidence="6">
    <location>
        <position position="53"/>
    </location>
</feature>
<dbReference type="InterPro" id="IPR004800">
    <property type="entry name" value="KdsD/KpsF-type"/>
</dbReference>
<dbReference type="Pfam" id="PF01380">
    <property type="entry name" value="SIS"/>
    <property type="match status" value="1"/>
</dbReference>
<feature type="site" description="Catalytically relevant" evidence="6">
    <location>
        <position position="105"/>
    </location>
</feature>
<evidence type="ECO:0000256" key="1">
    <source>
        <dbReference type="ARBA" id="ARBA00008165"/>
    </source>
</evidence>
<proteinExistence type="inferred from homology"/>
<dbReference type="Pfam" id="PF00571">
    <property type="entry name" value="CBS"/>
    <property type="match status" value="2"/>
</dbReference>
<dbReference type="PROSITE" id="PS51371">
    <property type="entry name" value="CBS"/>
    <property type="match status" value="1"/>
</dbReference>
<keyword evidence="5" id="KW-0479">Metal-binding</keyword>
<feature type="site" description="Catalytically relevant" evidence="6">
    <location>
        <position position="185"/>
    </location>
</feature>
<dbReference type="InterPro" id="IPR001347">
    <property type="entry name" value="SIS_dom"/>
</dbReference>
<reference evidence="10 11" key="1">
    <citation type="journal article" date="2011" name="Genome Biol. Evol.">
        <title>Comparative whole genome sequence analysis of the carcinogenic bacterial model pathogen Helicobacter felis.</title>
        <authorList>
            <person name="Arnold I.C."/>
            <person name="Zigova Z."/>
            <person name="Holden M."/>
            <person name="Lawley T.D."/>
            <person name="Rad R."/>
            <person name="Dougan G."/>
            <person name="Falkow S."/>
            <person name="Bentley S.D."/>
            <person name="Muller A."/>
        </authorList>
    </citation>
    <scope>NUCLEOTIDE SEQUENCE [LARGE SCALE GENOMIC DNA]</scope>
    <source>
        <strain evidence="11">ATCC 49179 / CCUG 28539 / NCTC 12436 / CS1</strain>
    </source>
</reference>
<dbReference type="HOGENOM" id="CLU_040681_13_1_7"/>
<dbReference type="NCBIfam" id="TIGR00393">
    <property type="entry name" value="kpsF"/>
    <property type="match status" value="1"/>
</dbReference>
<gene>
    <name evidence="10" type="primary">kpsF</name>
    <name evidence="10" type="ordered locus">Hfelis_11430</name>
</gene>
<dbReference type="RefSeq" id="WP_013469591.1">
    <property type="nucleotide sequence ID" value="NC_014810.2"/>
</dbReference>
<sequence length="325" mass="34748">MNSLDYGALASNTLHLAIDALTHAKESLSHAKLEPIITCLANAPLVAVMGVGKSAHIGRKITATLTSTGTKAVFLHPTEALHGDMGIVGEKDVILAISYGGESAELLEALRFIPCGGIIGMSKSPNSSLGKLSNHHLSLNIKKEACSFNMVPTTSTTLSLALGDVLAVCLMAHKGFTQSDFARYHPGGLLGKKMHLRVRDIYRTHALPLVSAQASLHEALLEATHQGLGNALLVDENQKLVGVLSDGDIRRALLEPHFDRSAPAREFATLNPKTIQDPNMLVLDALNFIETHQISLLIVLDAHKKVLGVVHLHALLALGLKDLKE</sequence>
<dbReference type="GO" id="GO:0005975">
    <property type="term" value="P:carbohydrate metabolic process"/>
    <property type="evidence" value="ECO:0007669"/>
    <property type="project" value="InterPro"/>
</dbReference>
<dbReference type="Gene3D" id="3.40.50.10490">
    <property type="entry name" value="Glucose-6-phosphate isomerase like protein, domain 1"/>
    <property type="match status" value="1"/>
</dbReference>
<dbReference type="PIRSF" id="PIRSF004692">
    <property type="entry name" value="KdsD_KpsF"/>
    <property type="match status" value="1"/>
</dbReference>
<evidence type="ECO:0000259" key="8">
    <source>
        <dbReference type="PROSITE" id="PS51371"/>
    </source>
</evidence>
<evidence type="ECO:0000259" key="9">
    <source>
        <dbReference type="PROSITE" id="PS51464"/>
    </source>
</evidence>
<dbReference type="KEGG" id="hfe:HFELIS_11430"/>
<keyword evidence="10" id="KW-0413">Isomerase</keyword>
<dbReference type="SUPFAM" id="SSF53697">
    <property type="entry name" value="SIS domain"/>
    <property type="match status" value="1"/>
</dbReference>
<dbReference type="eggNOG" id="COG0794">
    <property type="taxonomic scope" value="Bacteria"/>
</dbReference>
<keyword evidence="11" id="KW-1185">Reference proteome</keyword>
<dbReference type="PROSITE" id="PS51464">
    <property type="entry name" value="SIS"/>
    <property type="match status" value="1"/>
</dbReference>
<dbReference type="GeneID" id="36134304"/>
<feature type="domain" description="CBS" evidence="8">
    <location>
        <begin position="203"/>
        <end position="260"/>
    </location>
</feature>
<dbReference type="GO" id="GO:0046872">
    <property type="term" value="F:metal ion binding"/>
    <property type="evidence" value="ECO:0007669"/>
    <property type="project" value="UniProtKB-KW"/>
</dbReference>
<evidence type="ECO:0000256" key="2">
    <source>
        <dbReference type="ARBA" id="ARBA00022737"/>
    </source>
</evidence>
<dbReference type="PANTHER" id="PTHR42745:SF1">
    <property type="entry name" value="ARABINOSE 5-PHOSPHATE ISOMERASE KDSD"/>
    <property type="match status" value="1"/>
</dbReference>
<dbReference type="OrthoDB" id="9762536at2"/>
<accession>E7A8U6</accession>
<dbReference type="InterPro" id="IPR000644">
    <property type="entry name" value="CBS_dom"/>
</dbReference>
<dbReference type="eggNOG" id="COG0517">
    <property type="taxonomic scope" value="Bacteria"/>
</dbReference>
<feature type="site" description="Catalytically relevant" evidence="6">
    <location>
        <position position="144"/>
    </location>
</feature>
<dbReference type="STRING" id="936155.HFELIS_11430"/>